<evidence type="ECO:0000313" key="3">
    <source>
        <dbReference type="Proteomes" id="UP001168821"/>
    </source>
</evidence>
<protein>
    <submittedName>
        <fullName evidence="2">Uncharacterized protein</fullName>
    </submittedName>
</protein>
<keyword evidence="3" id="KW-1185">Reference proteome</keyword>
<keyword evidence="1" id="KW-1133">Transmembrane helix</keyword>
<name>A0AA38HZ89_9CUCU</name>
<dbReference type="AlphaFoldDB" id="A0AA38HZ89"/>
<keyword evidence="1" id="KW-0812">Transmembrane</keyword>
<feature type="transmembrane region" description="Helical" evidence="1">
    <location>
        <begin position="243"/>
        <end position="262"/>
    </location>
</feature>
<evidence type="ECO:0000313" key="2">
    <source>
        <dbReference type="EMBL" id="KAJ3646308.1"/>
    </source>
</evidence>
<proteinExistence type="predicted"/>
<sequence>MWLIETPGWPANGGSNAFKIARFRVREHLHQHLGDYGTFKPQTHDRDRDRTESIVQAKEQILERVEEEPDISTRQLAAEIGVSQIHAIGITVQCIHNRREIMPTTNNLIPIYATKKHTTFGFHYRHTYIAPDPNYTDHRRTHASRIQNGIVSAFVFLRSRAHSVLRMKITKQSFERHRLKIRCVARMYDIYYKSYEKSVESERRRHHHHSITTTEPPIQWELIEPAILNPEVRYVYNSSRGNILVGMPTIAIVCTVISWLLLR</sequence>
<evidence type="ECO:0000256" key="1">
    <source>
        <dbReference type="SAM" id="Phobius"/>
    </source>
</evidence>
<reference evidence="2" key="1">
    <citation type="journal article" date="2023" name="G3 (Bethesda)">
        <title>Whole genome assemblies of Zophobas morio and Tenebrio molitor.</title>
        <authorList>
            <person name="Kaur S."/>
            <person name="Stinson S.A."/>
            <person name="diCenzo G.C."/>
        </authorList>
    </citation>
    <scope>NUCLEOTIDE SEQUENCE</scope>
    <source>
        <strain evidence="2">QUZm001</strain>
    </source>
</reference>
<dbReference type="EMBL" id="JALNTZ010000007">
    <property type="protein sequence ID" value="KAJ3646308.1"/>
    <property type="molecule type" value="Genomic_DNA"/>
</dbReference>
<keyword evidence="1" id="KW-0472">Membrane</keyword>
<accession>A0AA38HZ89</accession>
<organism evidence="2 3">
    <name type="scientific">Zophobas morio</name>
    <dbReference type="NCBI Taxonomy" id="2755281"/>
    <lineage>
        <taxon>Eukaryota</taxon>
        <taxon>Metazoa</taxon>
        <taxon>Ecdysozoa</taxon>
        <taxon>Arthropoda</taxon>
        <taxon>Hexapoda</taxon>
        <taxon>Insecta</taxon>
        <taxon>Pterygota</taxon>
        <taxon>Neoptera</taxon>
        <taxon>Endopterygota</taxon>
        <taxon>Coleoptera</taxon>
        <taxon>Polyphaga</taxon>
        <taxon>Cucujiformia</taxon>
        <taxon>Tenebrionidae</taxon>
        <taxon>Zophobas</taxon>
    </lineage>
</organism>
<gene>
    <name evidence="2" type="ORF">Zmor_023900</name>
</gene>
<comment type="caution">
    <text evidence="2">The sequence shown here is derived from an EMBL/GenBank/DDBJ whole genome shotgun (WGS) entry which is preliminary data.</text>
</comment>
<dbReference type="Proteomes" id="UP001168821">
    <property type="component" value="Unassembled WGS sequence"/>
</dbReference>